<dbReference type="Proteomes" id="UP000659767">
    <property type="component" value="Unassembled WGS sequence"/>
</dbReference>
<organism evidence="1 2">
    <name type="scientific">Streptomyces badius</name>
    <dbReference type="NCBI Taxonomy" id="1941"/>
    <lineage>
        <taxon>Bacteria</taxon>
        <taxon>Bacillati</taxon>
        <taxon>Actinomycetota</taxon>
        <taxon>Actinomycetes</taxon>
        <taxon>Kitasatosporales</taxon>
        <taxon>Streptomycetaceae</taxon>
        <taxon>Streptomyces</taxon>
    </lineage>
</organism>
<protein>
    <submittedName>
        <fullName evidence="1">Uncharacterized protein</fullName>
    </submittedName>
</protein>
<evidence type="ECO:0000313" key="2">
    <source>
        <dbReference type="Proteomes" id="UP000659767"/>
    </source>
</evidence>
<comment type="caution">
    <text evidence="1">The sequence shown here is derived from an EMBL/GenBank/DDBJ whole genome shotgun (WGS) entry which is preliminary data.</text>
</comment>
<keyword evidence="2" id="KW-1185">Reference proteome</keyword>
<sequence length="160" mass="16825">MQLPEQPVAGQPDPIIRRNADQLMAAIDEIQIEKATSYRDPTTLPVVGDMPPVPQPGQPPMSQWAVNASGVIKAVSVASLPVGGALWLVGQVDPLTLGIILGSPAIAALAVARLVAKVKDANQAAQPVVQNYYGTVHHDIRTVTSTTRGVIANTRNTTPN</sequence>
<name>A0ABQ2TCI3_STRBA</name>
<reference evidence="2" key="1">
    <citation type="journal article" date="2019" name="Int. J. Syst. Evol. Microbiol.">
        <title>The Global Catalogue of Microorganisms (GCM) 10K type strain sequencing project: providing services to taxonomists for standard genome sequencing and annotation.</title>
        <authorList>
            <consortium name="The Broad Institute Genomics Platform"/>
            <consortium name="The Broad Institute Genome Sequencing Center for Infectious Disease"/>
            <person name="Wu L."/>
            <person name="Ma J."/>
        </authorList>
    </citation>
    <scope>NUCLEOTIDE SEQUENCE [LARGE SCALE GENOMIC DNA]</scope>
    <source>
        <strain evidence="2">JCM 4350</strain>
    </source>
</reference>
<evidence type="ECO:0000313" key="1">
    <source>
        <dbReference type="EMBL" id="GGS63579.1"/>
    </source>
</evidence>
<accession>A0ABQ2TCI3</accession>
<gene>
    <name evidence="1" type="ORF">GCM10010253_43130</name>
</gene>
<proteinExistence type="predicted"/>
<dbReference type="RefSeq" id="WP_199888859.1">
    <property type="nucleotide sequence ID" value="NZ_BMSZ01000012.1"/>
</dbReference>
<dbReference type="EMBL" id="BMSZ01000012">
    <property type="protein sequence ID" value="GGS63579.1"/>
    <property type="molecule type" value="Genomic_DNA"/>
</dbReference>